<dbReference type="SMART" id="SM00481">
    <property type="entry name" value="POLIIIAc"/>
    <property type="match status" value="1"/>
</dbReference>
<dbReference type="AlphaFoldDB" id="H3KEZ8"/>
<keyword evidence="3" id="KW-1185">Reference proteome</keyword>
<dbReference type="HOGENOM" id="CLU_067347_0_0_4"/>
<accession>H3KEZ8</accession>
<dbReference type="InterPro" id="IPR016195">
    <property type="entry name" value="Pol/histidinol_Pase-like"/>
</dbReference>
<evidence type="ECO:0000259" key="1">
    <source>
        <dbReference type="SMART" id="SM00481"/>
    </source>
</evidence>
<dbReference type="PATRIC" id="fig|762967.3.peg.1033"/>
<dbReference type="SUPFAM" id="SSF89550">
    <property type="entry name" value="PHP domain-like"/>
    <property type="match status" value="1"/>
</dbReference>
<protein>
    <submittedName>
        <fullName evidence="2">PHP domain protein</fullName>
    </submittedName>
</protein>
<dbReference type="OrthoDB" id="9804333at2"/>
<gene>
    <name evidence="2" type="ORF">HMPREF9440_01314</name>
</gene>
<proteinExistence type="predicted"/>
<dbReference type="GO" id="GO:0004534">
    <property type="term" value="F:5'-3' RNA exonuclease activity"/>
    <property type="evidence" value="ECO:0007669"/>
    <property type="project" value="TreeGrafter"/>
</dbReference>
<dbReference type="STRING" id="762967.HMPREF9440_01314"/>
<dbReference type="PANTHER" id="PTHR42924">
    <property type="entry name" value="EXONUCLEASE"/>
    <property type="match status" value="1"/>
</dbReference>
<dbReference type="InterPro" id="IPR003141">
    <property type="entry name" value="Pol/His_phosphatase_N"/>
</dbReference>
<dbReference type="GO" id="GO:0035312">
    <property type="term" value="F:5'-3' DNA exonuclease activity"/>
    <property type="evidence" value="ECO:0007669"/>
    <property type="project" value="TreeGrafter"/>
</dbReference>
<dbReference type="Proteomes" id="UP000004956">
    <property type="component" value="Unassembled WGS sequence"/>
</dbReference>
<comment type="caution">
    <text evidence="2">The sequence shown here is derived from an EMBL/GenBank/DDBJ whole genome shotgun (WGS) entry which is preliminary data.</text>
</comment>
<dbReference type="InterPro" id="IPR004013">
    <property type="entry name" value="PHP_dom"/>
</dbReference>
<dbReference type="Gene3D" id="1.10.150.650">
    <property type="match status" value="1"/>
</dbReference>
<name>H3KEZ8_9BURK</name>
<reference evidence="2 3" key="1">
    <citation type="submission" date="2011-11" db="EMBL/GenBank/DDBJ databases">
        <authorList>
            <person name="Weinstock G."/>
            <person name="Sodergren E."/>
            <person name="Clifton S."/>
            <person name="Fulton L."/>
            <person name="Fulton B."/>
            <person name="Courtney L."/>
            <person name="Fronick C."/>
            <person name="Harrison M."/>
            <person name="Strong C."/>
            <person name="Farmer C."/>
            <person name="Delahaunty K."/>
            <person name="Markovic C."/>
            <person name="Hall O."/>
            <person name="Minx P."/>
            <person name="Tomlinson C."/>
            <person name="Mitreva M."/>
            <person name="Hou S."/>
            <person name="Chen J."/>
            <person name="Wollam A."/>
            <person name="Pepin K.H."/>
            <person name="Johnson M."/>
            <person name="Bhonagiri V."/>
            <person name="Zhang X."/>
            <person name="Suruliraj S."/>
            <person name="Warren W."/>
            <person name="Chinwalla A."/>
            <person name="Mardis E.R."/>
            <person name="Wilson R.K."/>
        </authorList>
    </citation>
    <scope>NUCLEOTIDE SEQUENCE [LARGE SCALE GENOMIC DNA]</scope>
    <source>
        <strain evidence="2 3">YIT 11816</strain>
    </source>
</reference>
<dbReference type="PANTHER" id="PTHR42924:SF3">
    <property type="entry name" value="POLYMERASE_HISTIDINOL PHOSPHATASE N-TERMINAL DOMAIN-CONTAINING PROTEIN"/>
    <property type="match status" value="1"/>
</dbReference>
<evidence type="ECO:0000313" key="3">
    <source>
        <dbReference type="Proteomes" id="UP000004956"/>
    </source>
</evidence>
<sequence length="278" mass="30808">MIVDLHTHSNVSDGALPPAELVRLAHANGVTLMSLTDHDTMDGIHAAHREADALGMGFIPGVEISSRWGGRTIHIVGLGLDSENAGVDEFFRDVCLKRDRRGRLIAEKFDAMGIHGAYEGALALAGNKDNLSRTHFANWLHENGHVETYQDAFDKYLKAGRPCCVEVDWPEVAEAVRFIRDQNGIAVLAHPGRYRFTEDWMIGALMEDFKKAGGEAIEVCSGSQTADDDVRFAQAAREMDFLASTGSDWHSLRSSRPTPGTQPQLPKDLKPVWQYLRW</sequence>
<dbReference type="Gene3D" id="3.20.20.140">
    <property type="entry name" value="Metal-dependent hydrolases"/>
    <property type="match status" value="1"/>
</dbReference>
<evidence type="ECO:0000313" key="2">
    <source>
        <dbReference type="EMBL" id="EHY31318.1"/>
    </source>
</evidence>
<dbReference type="CDD" id="cd07438">
    <property type="entry name" value="PHP_HisPPase_AMP"/>
    <property type="match status" value="1"/>
</dbReference>
<dbReference type="EMBL" id="AFBQ01000181">
    <property type="protein sequence ID" value="EHY31318.1"/>
    <property type="molecule type" value="Genomic_DNA"/>
</dbReference>
<dbReference type="Pfam" id="PF02811">
    <property type="entry name" value="PHP"/>
    <property type="match status" value="1"/>
</dbReference>
<feature type="domain" description="Polymerase/histidinol phosphatase N-terminal" evidence="1">
    <location>
        <begin position="3"/>
        <end position="68"/>
    </location>
</feature>
<dbReference type="InterPro" id="IPR052018">
    <property type="entry name" value="PHP_domain"/>
</dbReference>
<organism evidence="2 3">
    <name type="scientific">Sutterella parvirubra YIT 11816</name>
    <dbReference type="NCBI Taxonomy" id="762967"/>
    <lineage>
        <taxon>Bacteria</taxon>
        <taxon>Pseudomonadati</taxon>
        <taxon>Pseudomonadota</taxon>
        <taxon>Betaproteobacteria</taxon>
        <taxon>Burkholderiales</taxon>
        <taxon>Sutterellaceae</taxon>
        <taxon>Sutterella</taxon>
    </lineage>
</organism>